<dbReference type="KEGG" id="more:E1B28_009160"/>
<accession>A0A9P7RZW7</accession>
<keyword evidence="2" id="KW-1185">Reference proteome</keyword>
<dbReference type="EMBL" id="CM032185">
    <property type="protein sequence ID" value="KAG7092846.1"/>
    <property type="molecule type" value="Genomic_DNA"/>
</dbReference>
<dbReference type="RefSeq" id="XP_043009316.1">
    <property type="nucleotide sequence ID" value="XM_043154028.1"/>
</dbReference>
<sequence length="127" mass="14348">MKATAASIFAYVSRCGTNWSVWSQPAERCGIDTTHNLQVYRFYMRQALSFTFDFSSLPKGLGGRTSLVNRQGRNYMDFMGSWVKSRTMLTILHVPHGKLIDFYGHHSSINDYPTTAGEGRGQTKLDT</sequence>
<proteinExistence type="predicted"/>
<organism evidence="1 2">
    <name type="scientific">Marasmius oreades</name>
    <name type="common">fairy-ring Marasmius</name>
    <dbReference type="NCBI Taxonomy" id="181124"/>
    <lineage>
        <taxon>Eukaryota</taxon>
        <taxon>Fungi</taxon>
        <taxon>Dikarya</taxon>
        <taxon>Basidiomycota</taxon>
        <taxon>Agaricomycotina</taxon>
        <taxon>Agaricomycetes</taxon>
        <taxon>Agaricomycetidae</taxon>
        <taxon>Agaricales</taxon>
        <taxon>Marasmiineae</taxon>
        <taxon>Marasmiaceae</taxon>
        <taxon>Marasmius</taxon>
    </lineage>
</organism>
<comment type="caution">
    <text evidence="1">The sequence shown here is derived from an EMBL/GenBank/DDBJ whole genome shotgun (WGS) entry which is preliminary data.</text>
</comment>
<gene>
    <name evidence="1" type="ORF">E1B28_009160</name>
</gene>
<evidence type="ECO:0000313" key="2">
    <source>
        <dbReference type="Proteomes" id="UP001049176"/>
    </source>
</evidence>
<reference evidence="1" key="1">
    <citation type="journal article" date="2021" name="Genome Biol. Evol.">
        <title>The assembled and annotated genome of the fairy-ring fungus Marasmius oreades.</title>
        <authorList>
            <person name="Hiltunen M."/>
            <person name="Ament-Velasquez S.L."/>
            <person name="Johannesson H."/>
        </authorList>
    </citation>
    <scope>NUCLEOTIDE SEQUENCE</scope>
    <source>
        <strain evidence="1">03SP1</strain>
    </source>
</reference>
<evidence type="ECO:0000313" key="1">
    <source>
        <dbReference type="EMBL" id="KAG7092846.1"/>
    </source>
</evidence>
<dbReference type="Proteomes" id="UP001049176">
    <property type="component" value="Chromosome 5"/>
</dbReference>
<name>A0A9P7RZW7_9AGAR</name>
<dbReference type="AlphaFoldDB" id="A0A9P7RZW7"/>
<dbReference type="GeneID" id="66078236"/>
<protein>
    <submittedName>
        <fullName evidence="1">Uncharacterized protein</fullName>
    </submittedName>
</protein>